<reference evidence="3" key="2">
    <citation type="submission" date="2015-06" db="UniProtKB">
        <authorList>
            <consortium name="EnsemblProtists"/>
        </authorList>
    </citation>
    <scope>IDENTIFICATION</scope>
    <source>
        <strain evidence="3">Pr102</strain>
    </source>
</reference>
<dbReference type="InterPro" id="IPR029526">
    <property type="entry name" value="PGBD"/>
</dbReference>
<sequence>MGDDLEEVAARLSIQLILKKKKGEKKKPPKTPKNRPASIERGTFIVTDALQIPGMRLLRWWDTRAVHMLSTGGSVESDRIVRREKLTGEQQTQVACPRVVKDYQTFMGGVDVHDQLRLQRYSLQLCIKYKKYSKSLFLGLTDLAIINGYIVYDARRAAANLSKVRHVKFMKQLHLELCQLREEDLELLRSNENLQVTPQKTANSSRIRRSAHKPLQNDECRPGNNGVGRKRRTRACKICALLKGTDNARGGDSSVYSSKCKLPTTSKKPMAWRVFLCEKMRHAVSGQPMSCFGSWHKALRDGTLAPAPRRDGKKRMIRAQRPAESQVNEMSELEEEEEQA</sequence>
<dbReference type="EMBL" id="DS566028">
    <property type="status" value="NOT_ANNOTATED_CDS"/>
    <property type="molecule type" value="Genomic_DNA"/>
</dbReference>
<name>H3GNY3_PHYRM</name>
<dbReference type="Pfam" id="PF13843">
    <property type="entry name" value="DDE_Tnp_1_7"/>
    <property type="match status" value="1"/>
</dbReference>
<protein>
    <recommendedName>
        <fullName evidence="2">PiggyBac transposable element-derived protein domain-containing protein</fullName>
    </recommendedName>
</protein>
<feature type="domain" description="PiggyBac transposable element-derived protein" evidence="2">
    <location>
        <begin position="29"/>
        <end position="149"/>
    </location>
</feature>
<feature type="region of interest" description="Disordered" evidence="1">
    <location>
        <begin position="198"/>
        <end position="227"/>
    </location>
</feature>
<dbReference type="OMA" id="WRVFLCE"/>
<dbReference type="HOGENOM" id="CLU_013012_0_1_1"/>
<dbReference type="Proteomes" id="UP000005238">
    <property type="component" value="Unassembled WGS sequence"/>
</dbReference>
<keyword evidence="4" id="KW-1185">Reference proteome</keyword>
<dbReference type="InParanoid" id="H3GNY3"/>
<dbReference type="VEuPathDB" id="FungiDB:KRP22_10251"/>
<dbReference type="EnsemblProtists" id="Phyra78354">
    <property type="protein sequence ID" value="Phyra78354"/>
    <property type="gene ID" value="Phyra78354"/>
</dbReference>
<dbReference type="PANTHER" id="PTHR46599:SF3">
    <property type="entry name" value="PIGGYBAC TRANSPOSABLE ELEMENT-DERIVED PROTEIN 4"/>
    <property type="match status" value="1"/>
</dbReference>
<accession>H3GNY3</accession>
<feature type="region of interest" description="Disordered" evidence="1">
    <location>
        <begin position="303"/>
        <end position="340"/>
    </location>
</feature>
<evidence type="ECO:0000313" key="3">
    <source>
        <dbReference type="EnsemblProtists" id="Phyra78354"/>
    </source>
</evidence>
<feature type="compositionally biased region" description="Acidic residues" evidence="1">
    <location>
        <begin position="331"/>
        <end position="340"/>
    </location>
</feature>
<evidence type="ECO:0000259" key="2">
    <source>
        <dbReference type="Pfam" id="PF13843"/>
    </source>
</evidence>
<dbReference type="VEuPathDB" id="FungiDB:KRP23_6872"/>
<proteinExistence type="predicted"/>
<dbReference type="PANTHER" id="PTHR46599">
    <property type="entry name" value="PIGGYBAC TRANSPOSABLE ELEMENT-DERIVED PROTEIN 4"/>
    <property type="match status" value="1"/>
</dbReference>
<dbReference type="eggNOG" id="ENOG502RG9G">
    <property type="taxonomic scope" value="Eukaryota"/>
</dbReference>
<dbReference type="AlphaFoldDB" id="H3GNY3"/>
<evidence type="ECO:0000313" key="4">
    <source>
        <dbReference type="Proteomes" id="UP000005238"/>
    </source>
</evidence>
<reference evidence="4" key="1">
    <citation type="journal article" date="2006" name="Science">
        <title>Phytophthora genome sequences uncover evolutionary origins and mechanisms of pathogenesis.</title>
        <authorList>
            <person name="Tyler B.M."/>
            <person name="Tripathy S."/>
            <person name="Zhang X."/>
            <person name="Dehal P."/>
            <person name="Jiang R.H."/>
            <person name="Aerts A."/>
            <person name="Arredondo F.D."/>
            <person name="Baxter L."/>
            <person name="Bensasson D."/>
            <person name="Beynon J.L."/>
            <person name="Chapman J."/>
            <person name="Damasceno C.M."/>
            <person name="Dorrance A.E."/>
            <person name="Dou D."/>
            <person name="Dickerman A.W."/>
            <person name="Dubchak I.L."/>
            <person name="Garbelotto M."/>
            <person name="Gijzen M."/>
            <person name="Gordon S.G."/>
            <person name="Govers F."/>
            <person name="Grunwald N.J."/>
            <person name="Huang W."/>
            <person name="Ivors K.L."/>
            <person name="Jones R.W."/>
            <person name="Kamoun S."/>
            <person name="Krampis K."/>
            <person name="Lamour K.H."/>
            <person name="Lee M.K."/>
            <person name="McDonald W.H."/>
            <person name="Medina M."/>
            <person name="Meijer H.J."/>
            <person name="Nordberg E.K."/>
            <person name="Maclean D.J."/>
            <person name="Ospina-Giraldo M.D."/>
            <person name="Morris P.F."/>
            <person name="Phuntumart V."/>
            <person name="Putnam N.H."/>
            <person name="Rash S."/>
            <person name="Rose J.K."/>
            <person name="Sakihama Y."/>
            <person name="Salamov A.A."/>
            <person name="Savidor A."/>
            <person name="Scheuring C.F."/>
            <person name="Smith B.M."/>
            <person name="Sobral B.W."/>
            <person name="Terry A."/>
            <person name="Torto-Alalibo T.A."/>
            <person name="Win J."/>
            <person name="Xu Z."/>
            <person name="Zhang H."/>
            <person name="Grigoriev I.V."/>
            <person name="Rokhsar D.S."/>
            <person name="Boore J.L."/>
        </authorList>
    </citation>
    <scope>NUCLEOTIDE SEQUENCE [LARGE SCALE GENOMIC DNA]</scope>
    <source>
        <strain evidence="4">Pr102</strain>
    </source>
</reference>
<organism evidence="3 4">
    <name type="scientific">Phytophthora ramorum</name>
    <name type="common">Sudden oak death agent</name>
    <dbReference type="NCBI Taxonomy" id="164328"/>
    <lineage>
        <taxon>Eukaryota</taxon>
        <taxon>Sar</taxon>
        <taxon>Stramenopiles</taxon>
        <taxon>Oomycota</taxon>
        <taxon>Peronosporomycetes</taxon>
        <taxon>Peronosporales</taxon>
        <taxon>Peronosporaceae</taxon>
        <taxon>Phytophthora</taxon>
    </lineage>
</organism>
<evidence type="ECO:0000256" key="1">
    <source>
        <dbReference type="SAM" id="MobiDB-lite"/>
    </source>
</evidence>